<dbReference type="InterPro" id="IPR006977">
    <property type="entry name" value="Yip1_dom"/>
</dbReference>
<reference evidence="7 8" key="1">
    <citation type="submission" date="2019-08" db="EMBL/GenBank/DDBJ databases">
        <authorList>
            <person name="Chen S.-C."/>
            <person name="Lai M.-C."/>
            <person name="You Y.-T."/>
        </authorList>
    </citation>
    <scope>NUCLEOTIDE SEQUENCE [LARGE SCALE GENOMIC DNA]</scope>
    <source>
        <strain evidence="7 8">P2F9704a</strain>
    </source>
</reference>
<protein>
    <recommendedName>
        <fullName evidence="6">Yip1 domain-containing protein</fullName>
    </recommendedName>
</protein>
<dbReference type="Pfam" id="PF04893">
    <property type="entry name" value="Yip1"/>
    <property type="match status" value="1"/>
</dbReference>
<evidence type="ECO:0000256" key="1">
    <source>
        <dbReference type="ARBA" id="ARBA00004141"/>
    </source>
</evidence>
<evidence type="ECO:0000256" key="2">
    <source>
        <dbReference type="ARBA" id="ARBA00022692"/>
    </source>
</evidence>
<evidence type="ECO:0000259" key="6">
    <source>
        <dbReference type="Pfam" id="PF04893"/>
    </source>
</evidence>
<evidence type="ECO:0000313" key="8">
    <source>
        <dbReference type="Proteomes" id="UP001524383"/>
    </source>
</evidence>
<name>A0ABD4TJU3_9EURY</name>
<accession>A0ABD4TJU3</accession>
<evidence type="ECO:0000256" key="5">
    <source>
        <dbReference type="SAM" id="Phobius"/>
    </source>
</evidence>
<keyword evidence="3 5" id="KW-1133">Transmembrane helix</keyword>
<feature type="transmembrane region" description="Helical" evidence="5">
    <location>
        <begin position="164"/>
        <end position="186"/>
    </location>
</feature>
<dbReference type="EMBL" id="VOTZ01000022">
    <property type="protein sequence ID" value="MCQ1539203.1"/>
    <property type="molecule type" value="Genomic_DNA"/>
</dbReference>
<feature type="transmembrane region" description="Helical" evidence="5">
    <location>
        <begin position="24"/>
        <end position="45"/>
    </location>
</feature>
<dbReference type="AlphaFoldDB" id="A0ABD4TJU3"/>
<keyword evidence="4 5" id="KW-0472">Membrane</keyword>
<proteinExistence type="predicted"/>
<evidence type="ECO:0000256" key="3">
    <source>
        <dbReference type="ARBA" id="ARBA00022989"/>
    </source>
</evidence>
<feature type="transmembrane region" description="Helical" evidence="5">
    <location>
        <begin position="108"/>
        <end position="129"/>
    </location>
</feature>
<comment type="subcellular location">
    <subcellularLocation>
        <location evidence="1">Membrane</location>
        <topology evidence="1">Multi-pass membrane protein</topology>
    </subcellularLocation>
</comment>
<keyword evidence="8" id="KW-1185">Reference proteome</keyword>
<keyword evidence="2 5" id="KW-0812">Transmembrane</keyword>
<dbReference type="RefSeq" id="WP_255333169.1">
    <property type="nucleotide sequence ID" value="NZ_VOTZ01000022.1"/>
</dbReference>
<evidence type="ECO:0000256" key="4">
    <source>
        <dbReference type="ARBA" id="ARBA00023136"/>
    </source>
</evidence>
<dbReference type="Proteomes" id="UP001524383">
    <property type="component" value="Unassembled WGS sequence"/>
</dbReference>
<dbReference type="GO" id="GO:0016020">
    <property type="term" value="C:membrane"/>
    <property type="evidence" value="ECO:0007669"/>
    <property type="project" value="UniProtKB-SubCell"/>
</dbReference>
<feature type="transmembrane region" description="Helical" evidence="5">
    <location>
        <begin position="198"/>
        <end position="219"/>
    </location>
</feature>
<evidence type="ECO:0000313" key="7">
    <source>
        <dbReference type="EMBL" id="MCQ1539203.1"/>
    </source>
</evidence>
<sequence length="220" mass="23577">MASNSITALFRPDEFFGEHSNEEAALGLPLGIVCIYSLLSAVAGYQMAALMAPMYDVALEGYGGVITIFGAIGGFIGGIIVWIVASVIFYLISMAFHGEGSVKKVLEAVGYGMAPLIAAAAIGIAYLVMIGDQVVAPVIHDIMDPTAVEQATELFLNQPVMADFTLLQTFLSVVFMIWAANIWYYGIRHARNLTTRDAGITVIIPVVIYLIIVIASYGVF</sequence>
<gene>
    <name evidence="7" type="ORF">FTO68_09455</name>
</gene>
<feature type="transmembrane region" description="Helical" evidence="5">
    <location>
        <begin position="65"/>
        <end position="96"/>
    </location>
</feature>
<comment type="caution">
    <text evidence="7">The sequence shown here is derived from an EMBL/GenBank/DDBJ whole genome shotgun (WGS) entry which is preliminary data.</text>
</comment>
<organism evidence="7 8">
    <name type="scientific">Methanocalculus taiwanensis</name>
    <dbReference type="NCBI Taxonomy" id="106207"/>
    <lineage>
        <taxon>Archaea</taxon>
        <taxon>Methanobacteriati</taxon>
        <taxon>Methanobacteriota</taxon>
        <taxon>Stenosarchaea group</taxon>
        <taxon>Methanomicrobia</taxon>
        <taxon>Methanomicrobiales</taxon>
        <taxon>Methanocalculaceae</taxon>
        <taxon>Methanocalculus</taxon>
    </lineage>
</organism>
<feature type="domain" description="Yip1" evidence="6">
    <location>
        <begin position="8"/>
        <end position="215"/>
    </location>
</feature>